<dbReference type="Pfam" id="PF25917">
    <property type="entry name" value="BSH_RND"/>
    <property type="match status" value="1"/>
</dbReference>
<accession>A0A1S1HQZ3</accession>
<comment type="similarity">
    <text evidence="2">Belongs to the membrane fusion protein (MFP) (TC 8.A.1) family.</text>
</comment>
<dbReference type="SUPFAM" id="SSF111369">
    <property type="entry name" value="HlyD-like secretion proteins"/>
    <property type="match status" value="2"/>
</dbReference>
<dbReference type="InterPro" id="IPR050465">
    <property type="entry name" value="UPF0194_transport"/>
</dbReference>
<feature type="domain" description="Multidrug resistance protein MdtA-like alpha-helical hairpin" evidence="5">
    <location>
        <begin position="95"/>
        <end position="145"/>
    </location>
</feature>
<gene>
    <name evidence="7" type="ORF">A3Q29_18790</name>
</gene>
<dbReference type="InterPro" id="IPR058624">
    <property type="entry name" value="MdtA-like_HH"/>
</dbReference>
<dbReference type="Gene3D" id="2.40.50.100">
    <property type="match status" value="1"/>
</dbReference>
<dbReference type="EMBL" id="LVIE01000164">
    <property type="protein sequence ID" value="OHT24252.1"/>
    <property type="molecule type" value="Genomic_DNA"/>
</dbReference>
<comment type="subcellular location">
    <subcellularLocation>
        <location evidence="1">Cell envelope</location>
    </subcellularLocation>
</comment>
<evidence type="ECO:0000313" key="7">
    <source>
        <dbReference type="EMBL" id="OHT24252.1"/>
    </source>
</evidence>
<evidence type="ECO:0000256" key="4">
    <source>
        <dbReference type="SAM" id="Coils"/>
    </source>
</evidence>
<evidence type="ECO:0000256" key="1">
    <source>
        <dbReference type="ARBA" id="ARBA00004196"/>
    </source>
</evidence>
<dbReference type="InterPro" id="IPR058625">
    <property type="entry name" value="MdtA-like_BSH"/>
</dbReference>
<feature type="coiled-coil region" evidence="4">
    <location>
        <begin position="55"/>
        <end position="152"/>
    </location>
</feature>
<dbReference type="AlphaFoldDB" id="A0A1S1HQZ3"/>
<evidence type="ECO:0000259" key="5">
    <source>
        <dbReference type="Pfam" id="PF25876"/>
    </source>
</evidence>
<dbReference type="PANTHER" id="PTHR32347:SF23">
    <property type="entry name" value="BLL5650 PROTEIN"/>
    <property type="match status" value="1"/>
</dbReference>
<proteinExistence type="inferred from homology"/>
<sequence>MAKKLKSGVLTADKINVSFENVGGKLQERYVEESDFVKKGDVLMQLDSTDLNIEIKKIKAKINAQEALIRKEETAIRTDKLDTDRLEITHWRQIEEIQANLNTAKSASQLAKNEFLRIHKLSKTGYVSASMLDNAKNEMTKMQLTVVRFERQLAASLIGSTPEQQQKLTQKNSAEGMTLNSIVSAREQINNRFNQLQQYKAELSLLEEELNQLNVNVQRLTLIAPESGKVLSLVYEPGEIIPSGAPAVIIETERTYVDIYVNENSVNKFQPGTTVTAYAPAIMQSFQGKIRFSDATSSFSDLRMSREKGQADLTSYRVRIYFNKQPQLLTGMTIEVKNE</sequence>
<dbReference type="GO" id="GO:0030313">
    <property type="term" value="C:cell envelope"/>
    <property type="evidence" value="ECO:0007669"/>
    <property type="project" value="UniProtKB-SubCell"/>
</dbReference>
<protein>
    <submittedName>
        <fullName evidence="7">Uncharacterized protein</fullName>
    </submittedName>
</protein>
<dbReference type="Pfam" id="PF25876">
    <property type="entry name" value="HH_MFP_RND"/>
    <property type="match status" value="1"/>
</dbReference>
<name>A0A1S1HQZ3_PROST</name>
<organism evidence="7 8">
    <name type="scientific">Providencia stuartii</name>
    <dbReference type="NCBI Taxonomy" id="588"/>
    <lineage>
        <taxon>Bacteria</taxon>
        <taxon>Pseudomonadati</taxon>
        <taxon>Pseudomonadota</taxon>
        <taxon>Gammaproteobacteria</taxon>
        <taxon>Enterobacterales</taxon>
        <taxon>Morganellaceae</taxon>
        <taxon>Providencia</taxon>
    </lineage>
</organism>
<comment type="caution">
    <text evidence="7">The sequence shown here is derived from an EMBL/GenBank/DDBJ whole genome shotgun (WGS) entry which is preliminary data.</text>
</comment>
<reference evidence="7 8" key="1">
    <citation type="submission" date="2016-03" db="EMBL/GenBank/DDBJ databases">
        <title>Genome sequence of Providencia stuartii strain, isolated from the salivary glands of larval Lucilia sericata.</title>
        <authorList>
            <person name="Yuan Y."/>
            <person name="Zhang Y."/>
            <person name="Fu S."/>
            <person name="Crippen T.L."/>
            <person name="Visi D."/>
            <person name="Benbow M.E."/>
            <person name="Allen M."/>
            <person name="Tomberlin J.K."/>
            <person name="Sze S.-H."/>
            <person name="Tarone A.M."/>
        </authorList>
    </citation>
    <scope>NUCLEOTIDE SEQUENCE [LARGE SCALE GENOMIC DNA]</scope>
    <source>
        <strain evidence="7 8">Crippen</strain>
    </source>
</reference>
<dbReference type="PANTHER" id="PTHR32347">
    <property type="entry name" value="EFFLUX SYSTEM COMPONENT YKNX-RELATED"/>
    <property type="match status" value="1"/>
</dbReference>
<dbReference type="Proteomes" id="UP000179588">
    <property type="component" value="Unassembled WGS sequence"/>
</dbReference>
<evidence type="ECO:0000259" key="6">
    <source>
        <dbReference type="Pfam" id="PF25917"/>
    </source>
</evidence>
<evidence type="ECO:0000313" key="8">
    <source>
        <dbReference type="Proteomes" id="UP000179588"/>
    </source>
</evidence>
<dbReference type="Gene3D" id="1.10.287.470">
    <property type="entry name" value="Helix hairpin bin"/>
    <property type="match status" value="1"/>
</dbReference>
<keyword evidence="3 4" id="KW-0175">Coiled coil</keyword>
<keyword evidence="8" id="KW-1185">Reference proteome</keyword>
<dbReference type="Gene3D" id="2.40.30.170">
    <property type="match status" value="1"/>
</dbReference>
<evidence type="ECO:0000256" key="2">
    <source>
        <dbReference type="ARBA" id="ARBA00009477"/>
    </source>
</evidence>
<feature type="coiled-coil region" evidence="4">
    <location>
        <begin position="182"/>
        <end position="223"/>
    </location>
</feature>
<feature type="domain" description="Multidrug resistance protein MdtA-like barrel-sandwich hybrid" evidence="6">
    <location>
        <begin position="21"/>
        <end position="250"/>
    </location>
</feature>
<evidence type="ECO:0000256" key="3">
    <source>
        <dbReference type="ARBA" id="ARBA00023054"/>
    </source>
</evidence>